<dbReference type="SUPFAM" id="SSF48498">
    <property type="entry name" value="Tetracyclin repressor-like, C-terminal domain"/>
    <property type="match status" value="1"/>
</dbReference>
<feature type="domain" description="HTH tetR-type" evidence="5">
    <location>
        <begin position="1"/>
        <end position="55"/>
    </location>
</feature>
<feature type="DNA-binding region" description="H-T-H motif" evidence="4">
    <location>
        <begin position="18"/>
        <end position="37"/>
    </location>
</feature>
<dbReference type="OrthoDB" id="4567939at2"/>
<dbReference type="SUPFAM" id="SSF46689">
    <property type="entry name" value="Homeodomain-like"/>
    <property type="match status" value="1"/>
</dbReference>
<dbReference type="InterPro" id="IPR009057">
    <property type="entry name" value="Homeodomain-like_sf"/>
</dbReference>
<dbReference type="GO" id="GO:0003677">
    <property type="term" value="F:DNA binding"/>
    <property type="evidence" value="ECO:0007669"/>
    <property type="project" value="UniProtKB-UniRule"/>
</dbReference>
<gene>
    <name evidence="6" type="ORF">EAH86_10205</name>
</gene>
<sequence length="178" mass="18873">MVDSAILLLARGGYQATSFSSVLEASQAPRGSIYHHFPDGKDQLIAAAVELAGARAVAVLDSLDGLPAPEVVDGFMLLWRTVLARSDFGAGCSVLAVTVSSGSEELLDAAAEVFRSWGARLAELLQRGGIRHEEATSFATMVMAASEGAVVLARARRDMEPFDLVATQLREDAKRRVG</sequence>
<dbReference type="Gene3D" id="1.10.357.10">
    <property type="entry name" value="Tetracycline Repressor, domain 2"/>
    <property type="match status" value="1"/>
</dbReference>
<evidence type="ECO:0000256" key="1">
    <source>
        <dbReference type="ARBA" id="ARBA00023015"/>
    </source>
</evidence>
<keyword evidence="2 4" id="KW-0238">DNA-binding</keyword>
<keyword evidence="3" id="KW-0804">Transcription</keyword>
<name>A0A502CZE7_9MICO</name>
<accession>A0A502CZE7</accession>
<evidence type="ECO:0000256" key="4">
    <source>
        <dbReference type="PROSITE-ProRule" id="PRU00335"/>
    </source>
</evidence>
<dbReference type="PANTHER" id="PTHR47506">
    <property type="entry name" value="TRANSCRIPTIONAL REGULATORY PROTEIN"/>
    <property type="match status" value="1"/>
</dbReference>
<proteinExistence type="predicted"/>
<dbReference type="PANTHER" id="PTHR47506:SF3">
    <property type="entry name" value="HTH-TYPE TRANSCRIPTIONAL REGULATOR LMRA"/>
    <property type="match status" value="1"/>
</dbReference>
<dbReference type="RefSeq" id="WP_140740032.1">
    <property type="nucleotide sequence ID" value="NZ_RCZM01000003.1"/>
</dbReference>
<protein>
    <submittedName>
        <fullName evidence="6">TetR/AcrR family transcriptional regulator</fullName>
    </submittedName>
</protein>
<dbReference type="AlphaFoldDB" id="A0A502CZE7"/>
<comment type="caution">
    <text evidence="6">The sequence shown here is derived from an EMBL/GenBank/DDBJ whole genome shotgun (WGS) entry which is preliminary data.</text>
</comment>
<evidence type="ECO:0000256" key="3">
    <source>
        <dbReference type="ARBA" id="ARBA00023163"/>
    </source>
</evidence>
<dbReference type="EMBL" id="RCZM01000003">
    <property type="protein sequence ID" value="TPG17131.1"/>
    <property type="molecule type" value="Genomic_DNA"/>
</dbReference>
<dbReference type="Proteomes" id="UP000317722">
    <property type="component" value="Unassembled WGS sequence"/>
</dbReference>
<dbReference type="Pfam" id="PF21993">
    <property type="entry name" value="TetR_C_13_2"/>
    <property type="match status" value="1"/>
</dbReference>
<evidence type="ECO:0000313" key="6">
    <source>
        <dbReference type="EMBL" id="TPG17131.1"/>
    </source>
</evidence>
<dbReference type="InterPro" id="IPR001647">
    <property type="entry name" value="HTH_TetR"/>
</dbReference>
<keyword evidence="7" id="KW-1185">Reference proteome</keyword>
<dbReference type="Pfam" id="PF00440">
    <property type="entry name" value="TetR_N"/>
    <property type="match status" value="1"/>
</dbReference>
<evidence type="ECO:0000259" key="5">
    <source>
        <dbReference type="PROSITE" id="PS50977"/>
    </source>
</evidence>
<keyword evidence="1" id="KW-0805">Transcription regulation</keyword>
<evidence type="ECO:0000313" key="7">
    <source>
        <dbReference type="Proteomes" id="UP000317722"/>
    </source>
</evidence>
<dbReference type="PROSITE" id="PS50977">
    <property type="entry name" value="HTH_TETR_2"/>
    <property type="match status" value="1"/>
</dbReference>
<reference evidence="6 7" key="1">
    <citation type="journal article" date="2019" name="Environ. Microbiol.">
        <title>Species interactions and distinct microbial communities in high Arctic permafrost affected cryosols are associated with the CH4 and CO2 gas fluxes.</title>
        <authorList>
            <person name="Altshuler I."/>
            <person name="Hamel J."/>
            <person name="Turney S."/>
            <person name="Magnuson E."/>
            <person name="Levesque R."/>
            <person name="Greer C."/>
            <person name="Whyte L.G."/>
        </authorList>
    </citation>
    <scope>NUCLEOTIDE SEQUENCE [LARGE SCALE GENOMIC DNA]</scope>
    <source>
        <strain evidence="6 7">S9.3A</strain>
    </source>
</reference>
<evidence type="ECO:0000256" key="2">
    <source>
        <dbReference type="ARBA" id="ARBA00023125"/>
    </source>
</evidence>
<dbReference type="InterPro" id="IPR036271">
    <property type="entry name" value="Tet_transcr_reg_TetR-rel_C_sf"/>
</dbReference>
<organism evidence="6 7">
    <name type="scientific">Pedococcus bigeumensis</name>
    <dbReference type="NCBI Taxonomy" id="433644"/>
    <lineage>
        <taxon>Bacteria</taxon>
        <taxon>Bacillati</taxon>
        <taxon>Actinomycetota</taxon>
        <taxon>Actinomycetes</taxon>
        <taxon>Micrococcales</taxon>
        <taxon>Intrasporangiaceae</taxon>
        <taxon>Pedococcus</taxon>
    </lineage>
</organism>
<dbReference type="InterPro" id="IPR054156">
    <property type="entry name" value="YxaF_TetR_C"/>
</dbReference>